<gene>
    <name evidence="2" type="ORF">A2T98_16290</name>
</gene>
<keyword evidence="1" id="KW-1133">Transmembrane helix</keyword>
<protein>
    <submittedName>
        <fullName evidence="2">Uncharacterized protein</fullName>
    </submittedName>
</protein>
<comment type="caution">
    <text evidence="2">The sequence shown here is derived from an EMBL/GenBank/DDBJ whole genome shotgun (WGS) entry which is preliminary data.</text>
</comment>
<keyword evidence="1" id="KW-0472">Membrane</keyword>
<organism evidence="2 3">
    <name type="scientific">Nodularia spumigena CENA596</name>
    <dbReference type="NCBI Taxonomy" id="1819295"/>
    <lineage>
        <taxon>Bacteria</taxon>
        <taxon>Bacillati</taxon>
        <taxon>Cyanobacteriota</taxon>
        <taxon>Cyanophyceae</taxon>
        <taxon>Nostocales</taxon>
        <taxon>Nodulariaceae</taxon>
        <taxon>Nodularia</taxon>
    </lineage>
</organism>
<reference evidence="2 3" key="1">
    <citation type="submission" date="2016-04" db="EMBL/GenBank/DDBJ databases">
        <title>Draft Genome Assembly of the Bloom-forming Cyanobacterium Nodularia spumigena Strain CENA596 in Shrimp Production Ponds.</title>
        <authorList>
            <person name="Popin R.V."/>
            <person name="Rigonato J."/>
            <person name="Abreu V.A."/>
            <person name="Andreote A.P."/>
            <person name="Silveira S.B."/>
            <person name="Odebrecht C."/>
            <person name="Fiore M.F."/>
        </authorList>
    </citation>
    <scope>NUCLEOTIDE SEQUENCE [LARGE SCALE GENOMIC DNA]</scope>
    <source>
        <strain evidence="2 3">CENA596</strain>
    </source>
</reference>
<dbReference type="AlphaFoldDB" id="A0A161XJQ7"/>
<dbReference type="RefSeq" id="WP_063873679.1">
    <property type="nucleotide sequence ID" value="NZ_CAWMRI010000222.1"/>
</dbReference>
<dbReference type="OrthoDB" id="574450at2"/>
<accession>A0A161XJQ7</accession>
<dbReference type="Proteomes" id="UP000076555">
    <property type="component" value="Unassembled WGS sequence"/>
</dbReference>
<evidence type="ECO:0000313" key="3">
    <source>
        <dbReference type="Proteomes" id="UP000076555"/>
    </source>
</evidence>
<name>A0A161XJQ7_NODSP</name>
<dbReference type="EMBL" id="LWAJ01000222">
    <property type="protein sequence ID" value="KZL48774.1"/>
    <property type="molecule type" value="Genomic_DNA"/>
</dbReference>
<keyword evidence="1" id="KW-0812">Transmembrane</keyword>
<sequence>MKTAEKLAAGWLLTLGFMFLTLSVSATTEKKSMLKPISTGYHEAVAEEFINEPALYLLDNTARNGIIFGIPTMMLGGWMSLGLYRQGKNEKKVLQQQLSDRLQSNFYQMLQENNGRVTVLGLAMNCQLPAAEAKEYLDMKAKEFNGDFQVSEKGGVSYHFDI</sequence>
<evidence type="ECO:0000256" key="1">
    <source>
        <dbReference type="SAM" id="Phobius"/>
    </source>
</evidence>
<proteinExistence type="predicted"/>
<evidence type="ECO:0000313" key="2">
    <source>
        <dbReference type="EMBL" id="KZL48774.1"/>
    </source>
</evidence>
<feature type="transmembrane region" description="Helical" evidence="1">
    <location>
        <begin position="65"/>
        <end position="84"/>
    </location>
</feature>